<protein>
    <submittedName>
        <fullName evidence="2">Uncharacterized protein</fullName>
    </submittedName>
</protein>
<feature type="non-terminal residue" evidence="2">
    <location>
        <position position="1"/>
    </location>
</feature>
<keyword evidence="3" id="KW-1185">Reference proteome</keyword>
<name>A0ABN8SK23_9CNID</name>
<evidence type="ECO:0000313" key="3">
    <source>
        <dbReference type="Proteomes" id="UP001159427"/>
    </source>
</evidence>
<dbReference type="EMBL" id="CALNXI010002880">
    <property type="protein sequence ID" value="CAH3191259.1"/>
    <property type="molecule type" value="Genomic_DNA"/>
</dbReference>
<dbReference type="Proteomes" id="UP001159427">
    <property type="component" value="Unassembled WGS sequence"/>
</dbReference>
<gene>
    <name evidence="2" type="ORF">PEVE_00021527</name>
</gene>
<keyword evidence="1" id="KW-0472">Membrane</keyword>
<keyword evidence="1" id="KW-0812">Transmembrane</keyword>
<evidence type="ECO:0000313" key="2">
    <source>
        <dbReference type="EMBL" id="CAH3191259.1"/>
    </source>
</evidence>
<dbReference type="Gene3D" id="3.30.200.20">
    <property type="entry name" value="Phosphorylase Kinase, domain 1"/>
    <property type="match status" value="1"/>
</dbReference>
<comment type="caution">
    <text evidence="2">The sequence shown here is derived from an EMBL/GenBank/DDBJ whole genome shotgun (WGS) entry which is preliminary data.</text>
</comment>
<evidence type="ECO:0000256" key="1">
    <source>
        <dbReference type="SAM" id="Phobius"/>
    </source>
</evidence>
<keyword evidence="1" id="KW-1133">Transmembrane helix</keyword>
<accession>A0ABN8SK23</accession>
<organism evidence="2 3">
    <name type="scientific">Porites evermanni</name>
    <dbReference type="NCBI Taxonomy" id="104178"/>
    <lineage>
        <taxon>Eukaryota</taxon>
        <taxon>Metazoa</taxon>
        <taxon>Cnidaria</taxon>
        <taxon>Anthozoa</taxon>
        <taxon>Hexacorallia</taxon>
        <taxon>Scleractinia</taxon>
        <taxon>Fungiina</taxon>
        <taxon>Poritidae</taxon>
        <taxon>Porites</taxon>
    </lineage>
</organism>
<reference evidence="2 3" key="1">
    <citation type="submission" date="2022-05" db="EMBL/GenBank/DDBJ databases">
        <authorList>
            <consortium name="Genoscope - CEA"/>
            <person name="William W."/>
        </authorList>
    </citation>
    <scope>NUCLEOTIDE SEQUENCE [LARGE SCALE GENOMIC DNA]</scope>
</reference>
<feature type="transmembrane region" description="Helical" evidence="1">
    <location>
        <begin position="33"/>
        <end position="54"/>
    </location>
</feature>
<proteinExistence type="predicted"/>
<sequence length="134" mass="14801">ISTALYIYDCLCPSVTREALPRVPTGSPTGVPIVWIVLGVSVALSALVVGIIAYRKRAKRNERPSESDIAEFMLLEVPHEQVTIMEELKRGAFGRVYKSVMRAVPEKNTFSKPKDHSLDSHETRIVATKVLPGV</sequence>